<dbReference type="STRING" id="167879.CPS_1226"/>
<protein>
    <submittedName>
        <fullName evidence="1">Uncharacterized protein</fullName>
    </submittedName>
</protein>
<dbReference type="Proteomes" id="UP000000547">
    <property type="component" value="Chromosome"/>
</dbReference>
<dbReference type="EMBL" id="CP000083">
    <property type="protein sequence ID" value="AAZ27422.1"/>
    <property type="molecule type" value="Genomic_DNA"/>
</dbReference>
<dbReference type="KEGG" id="cps:CPS_1226"/>
<name>Q486P6_COLP3</name>
<dbReference type="HOGENOM" id="CLU_2859989_0_0_6"/>
<reference evidence="1" key="1">
    <citation type="journal article" date="2005" name="Proc. Natl. Acad. Sci. U.S.A.">
        <title>The psychrophilic lifestyle as revealed by the genome sequence of Colwellia psychrerythraea 34H through genomic and proteomic analyses.</title>
        <authorList>
            <person name="Methe B.A."/>
            <person name="Nelson K.E."/>
            <person name="Deming J.W."/>
            <person name="Momen B."/>
            <person name="Melamud E."/>
            <person name="Zhang X."/>
            <person name="Moult J."/>
            <person name="Madupu R."/>
            <person name="Nelson W.C."/>
            <person name="Dodson R.J."/>
            <person name="Brinkac L.M."/>
            <person name="Daugherty S.C."/>
            <person name="Durkin A.S."/>
            <person name="DeBoy R.T."/>
            <person name="Kolonay J.F."/>
            <person name="Sullivan S.A."/>
            <person name="Zhou L."/>
            <person name="Davidsen T.M."/>
            <person name="Wu M."/>
            <person name="Huston A.L."/>
            <person name="Lewis M."/>
            <person name="Weaver B."/>
            <person name="Weidman J.F."/>
            <person name="Khouri H."/>
            <person name="Utterback T.R."/>
            <person name="Feldblyum T.V."/>
            <person name="Fraser C.M."/>
        </authorList>
    </citation>
    <scope>NUCLEOTIDE SEQUENCE [LARGE SCALE GENOMIC DNA]</scope>
    <source>
        <strain evidence="1">34H</strain>
    </source>
</reference>
<evidence type="ECO:0000313" key="2">
    <source>
        <dbReference type="Proteomes" id="UP000000547"/>
    </source>
</evidence>
<evidence type="ECO:0000313" key="1">
    <source>
        <dbReference type="EMBL" id="AAZ27422.1"/>
    </source>
</evidence>
<proteinExistence type="predicted"/>
<organism evidence="1 2">
    <name type="scientific">Colwellia psychrerythraea (strain 34H / ATCC BAA-681)</name>
    <name type="common">Vibrio psychroerythus</name>
    <dbReference type="NCBI Taxonomy" id="167879"/>
    <lineage>
        <taxon>Bacteria</taxon>
        <taxon>Pseudomonadati</taxon>
        <taxon>Pseudomonadota</taxon>
        <taxon>Gammaproteobacteria</taxon>
        <taxon>Alteromonadales</taxon>
        <taxon>Colwelliaceae</taxon>
        <taxon>Colwellia</taxon>
    </lineage>
</organism>
<gene>
    <name evidence="1" type="ordered locus">CPS_1226</name>
</gene>
<accession>Q486P6</accession>
<sequence>MLIISLLLNLVVSVLLTFKCCTLTACLALAGEIVIKAMNVMVKLTNSNLNEFIAYILVAMPGYV</sequence>
<dbReference type="AlphaFoldDB" id="Q486P6"/>